<evidence type="ECO:0000313" key="7">
    <source>
        <dbReference type="Proteomes" id="UP000228560"/>
    </source>
</evidence>
<accession>A0A2M7KAB6</accession>
<evidence type="ECO:0000313" key="5">
    <source>
        <dbReference type="EMBL" id="PJB56443.1"/>
    </source>
</evidence>
<keyword evidence="1" id="KW-0812">Transmembrane</keyword>
<dbReference type="EMBL" id="PFTV01000124">
    <property type="protein sequence ID" value="PJB56443.1"/>
    <property type="molecule type" value="Genomic_DNA"/>
</dbReference>
<feature type="transmembrane region" description="Helical" evidence="1">
    <location>
        <begin position="12"/>
        <end position="30"/>
    </location>
</feature>
<dbReference type="InterPro" id="IPR002656">
    <property type="entry name" value="Acyl_transf_3_dom"/>
</dbReference>
<feature type="transmembrane region" description="Helical" evidence="1">
    <location>
        <begin position="252"/>
        <end position="270"/>
    </location>
</feature>
<feature type="transmembrane region" description="Helical" evidence="1">
    <location>
        <begin position="282"/>
        <end position="302"/>
    </location>
</feature>
<comment type="caution">
    <text evidence="3">The sequence shown here is derived from an EMBL/GenBank/DDBJ whole genome shotgun (WGS) entry which is preliminary data.</text>
</comment>
<accession>A0A2M8CBI7</accession>
<evidence type="ECO:0000313" key="8">
    <source>
        <dbReference type="Proteomes" id="UP000231493"/>
    </source>
</evidence>
<dbReference type="Pfam" id="PF01757">
    <property type="entry name" value="Acyl_transf_3"/>
    <property type="match status" value="1"/>
</dbReference>
<dbReference type="Proteomes" id="UP000231493">
    <property type="component" value="Unassembled WGS sequence"/>
</dbReference>
<dbReference type="EMBL" id="MNYY01000111">
    <property type="protein sequence ID" value="OIP68965.1"/>
    <property type="molecule type" value="Genomic_DNA"/>
</dbReference>
<evidence type="ECO:0000313" key="4">
    <source>
        <dbReference type="EMBL" id="PIX35077.1"/>
    </source>
</evidence>
<dbReference type="GO" id="GO:0016747">
    <property type="term" value="F:acyltransferase activity, transferring groups other than amino-acyl groups"/>
    <property type="evidence" value="ECO:0007669"/>
    <property type="project" value="InterPro"/>
</dbReference>
<feature type="transmembrane region" description="Helical" evidence="1">
    <location>
        <begin position="222"/>
        <end position="240"/>
    </location>
</feature>
<proteinExistence type="predicted"/>
<keyword evidence="1" id="KW-1133">Transmembrane helix</keyword>
<gene>
    <name evidence="3" type="ORF">AUK42_05875</name>
    <name evidence="5" type="ORF">CO097_05065</name>
    <name evidence="4" type="ORF">COZ58_01530</name>
</gene>
<feature type="transmembrane region" description="Helical" evidence="1">
    <location>
        <begin position="173"/>
        <end position="193"/>
    </location>
</feature>
<dbReference type="STRING" id="1805029.AUK42_05875"/>
<feature type="transmembrane region" description="Helical" evidence="1">
    <location>
        <begin position="42"/>
        <end position="63"/>
    </location>
</feature>
<feature type="transmembrane region" description="Helical" evidence="1">
    <location>
        <begin position="323"/>
        <end position="344"/>
    </location>
</feature>
<sequence length="400" mass="46775">MNKRIDSLDYLRGISLILVVFFHTSVYSFVNIDKIDFNNPPIIVVMISFLVLWGGLLIFYSGIVNTIMFSGRIEMLGNLKHANFLFIAGGIYIIIHYILNIFLGRWNVDFINNQPDMTVVASSIRNMQLTFPRITKFFEGSSISTIGLNLIIVTSLLFFLLRNKGFEKEKRNYWVLGISGFIIMLFSFTRIYLYSIVGQSIQAKNYLVATILSFTIANPYPLLPYLAYGLFASIIGLMIYRKRENLIKKVIIPIGLFFFIYGLVGCMNFPKTISKADYFWYFKTHLELGIFILIITFFWLTFEFRNKKIINIPFIKWFSRVSLTIYLLETLLSEIFGKILSYLIPAWNQTINGCLIFGALNIIIWILILWIWQKNNFKFSVEYWWVKIFRKLGKKSTKMD</sequence>
<feature type="transmembrane region" description="Helical" evidence="1">
    <location>
        <begin position="84"/>
        <end position="103"/>
    </location>
</feature>
<protein>
    <recommendedName>
        <fullName evidence="2">Acyltransferase 3 domain-containing protein</fullName>
    </recommendedName>
</protein>
<feature type="transmembrane region" description="Helical" evidence="1">
    <location>
        <begin position="350"/>
        <end position="372"/>
    </location>
</feature>
<reference evidence="7 8" key="2">
    <citation type="submission" date="2017-09" db="EMBL/GenBank/DDBJ databases">
        <title>Depth-based differentiation of microbial function through sediment-hosted aquifers and enrichment of novel symbionts in the deep terrestrial subsurface.</title>
        <authorList>
            <person name="Probst A.J."/>
            <person name="Ladd B."/>
            <person name="Jarett J.K."/>
            <person name="Geller-Mcgrath D.E."/>
            <person name="Sieber C.M."/>
            <person name="Emerson J.B."/>
            <person name="Anantharaman K."/>
            <person name="Thomas B.C."/>
            <person name="Malmstrom R."/>
            <person name="Stieglmeier M."/>
            <person name="Klingl A."/>
            <person name="Woyke T."/>
            <person name="Ryan C.M."/>
            <person name="Banfield J.F."/>
        </authorList>
    </citation>
    <scope>NUCLEOTIDE SEQUENCE [LARGE SCALE GENOMIC DNA]</scope>
    <source>
        <strain evidence="5">CG_4_9_14_3_um_filter_33_16</strain>
    </source>
</reference>
<feature type="transmembrane region" description="Helical" evidence="1">
    <location>
        <begin position="142"/>
        <end position="161"/>
    </location>
</feature>
<evidence type="ECO:0000259" key="2">
    <source>
        <dbReference type="Pfam" id="PF01757"/>
    </source>
</evidence>
<accession>A0A1J5G8G5</accession>
<feature type="domain" description="Acyltransferase 3" evidence="2">
    <location>
        <begin position="6"/>
        <end position="369"/>
    </location>
</feature>
<dbReference type="Proteomes" id="UP000228560">
    <property type="component" value="Unassembled WGS sequence"/>
</dbReference>
<dbReference type="AlphaFoldDB" id="A0A1J5G8G5"/>
<reference evidence="4" key="3">
    <citation type="submission" date="2017-09" db="EMBL/GenBank/DDBJ databases">
        <title>Depth-based differentiation of microbial function through sediment-hosted aquifers and enrichment of novel symbionts in the deep terrestrial subsurface.</title>
        <authorList>
            <person name="Probst A.J."/>
            <person name="Ladd B."/>
            <person name="Jarett J.K."/>
            <person name="Geller-Mcgrath D.E."/>
            <person name="Sieber C.M.K."/>
            <person name="Emerson J.B."/>
            <person name="Anantharaman K."/>
            <person name="Thomas B.C."/>
            <person name="Malmstrom R."/>
            <person name="Stieglmeier M."/>
            <person name="Klingl A."/>
            <person name="Woyke T."/>
            <person name="Ryan C.M."/>
            <person name="Banfield J.F."/>
        </authorList>
    </citation>
    <scope>NUCLEOTIDE SEQUENCE</scope>
    <source>
        <strain evidence="4">CG_4_8_14_3_um_filter_34_18</strain>
    </source>
</reference>
<evidence type="ECO:0000256" key="1">
    <source>
        <dbReference type="SAM" id="Phobius"/>
    </source>
</evidence>
<keyword evidence="1" id="KW-0472">Membrane</keyword>
<dbReference type="Proteomes" id="UP000182763">
    <property type="component" value="Unassembled WGS sequence"/>
</dbReference>
<dbReference type="EMBL" id="PFIP01000022">
    <property type="protein sequence ID" value="PIX35077.1"/>
    <property type="molecule type" value="Genomic_DNA"/>
</dbReference>
<evidence type="ECO:0000313" key="6">
    <source>
        <dbReference type="Proteomes" id="UP000182763"/>
    </source>
</evidence>
<organism evidence="3 6">
    <name type="scientific">Candidatus Infernicultor aquiphilus</name>
    <dbReference type="NCBI Taxonomy" id="1805029"/>
    <lineage>
        <taxon>Bacteria</taxon>
        <taxon>Pseudomonadati</taxon>
        <taxon>Atribacterota</taxon>
        <taxon>Candidatus Phoenicimicrobiia</taxon>
        <taxon>Candidatus Pheonicimicrobiales</taxon>
        <taxon>Candidatus Phoenicimicrobiaceae</taxon>
        <taxon>Candidatus Infernicultor</taxon>
    </lineage>
</organism>
<name>A0A1J5G8G5_9BACT</name>
<evidence type="ECO:0000313" key="3">
    <source>
        <dbReference type="EMBL" id="OIP68965.1"/>
    </source>
</evidence>
<reference evidence="3 6" key="1">
    <citation type="journal article" date="2016" name="Environ. Microbiol.">
        <title>Genomic resolution of a cold subsurface aquifer community provides metabolic insights for novel microbes adapted to high CO concentrations.</title>
        <authorList>
            <person name="Probst A.J."/>
            <person name="Castelle C.J."/>
            <person name="Singh A."/>
            <person name="Brown C.T."/>
            <person name="Anantharaman K."/>
            <person name="Sharon I."/>
            <person name="Hug L.A."/>
            <person name="Burstein D."/>
            <person name="Emerson J.B."/>
            <person name="Thomas B.C."/>
            <person name="Banfield J.F."/>
        </authorList>
    </citation>
    <scope>NUCLEOTIDE SEQUENCE [LARGE SCALE GENOMIC DNA]</scope>
    <source>
        <strain evidence="3">CG2_30_33_13</strain>
    </source>
</reference>